<proteinExistence type="predicted"/>
<evidence type="ECO:0000256" key="5">
    <source>
        <dbReference type="ARBA" id="ARBA00022801"/>
    </source>
</evidence>
<keyword evidence="4" id="KW-0547">Nucleotide-binding</keyword>
<accession>A0ABN2BPK0</accession>
<dbReference type="PANTHER" id="PTHR34139">
    <property type="entry name" value="UPF0331 PROTEIN MJ0127"/>
    <property type="match status" value="1"/>
</dbReference>
<keyword evidence="3" id="KW-0540">Nuclease</keyword>
<sequence length="108" mass="12168">MSRSDDERLDDIRVAIERCLAYREHLDSPELGSMAYDAVLRNLAVIGEAVKALPHEFKDAHPSVPWPSIAGLRNVVVHEYFRVDPDLIRDILSDPLARLALAVAETRH</sequence>
<evidence type="ECO:0000256" key="2">
    <source>
        <dbReference type="ARBA" id="ARBA00022649"/>
    </source>
</evidence>
<evidence type="ECO:0000313" key="7">
    <source>
        <dbReference type="Proteomes" id="UP001500842"/>
    </source>
</evidence>
<dbReference type="InterPro" id="IPR051813">
    <property type="entry name" value="HepT_RNase_toxin"/>
</dbReference>
<dbReference type="PANTHER" id="PTHR34139:SF1">
    <property type="entry name" value="RNASE MJ1380-RELATED"/>
    <property type="match status" value="1"/>
</dbReference>
<dbReference type="Pfam" id="PF01934">
    <property type="entry name" value="HepT-like"/>
    <property type="match status" value="1"/>
</dbReference>
<dbReference type="Proteomes" id="UP001500842">
    <property type="component" value="Unassembled WGS sequence"/>
</dbReference>
<keyword evidence="5" id="KW-0378">Hydrolase</keyword>
<reference evidence="6 7" key="1">
    <citation type="journal article" date="2019" name="Int. J. Syst. Evol. Microbiol.">
        <title>The Global Catalogue of Microorganisms (GCM) 10K type strain sequencing project: providing services to taxonomists for standard genome sequencing and annotation.</title>
        <authorList>
            <consortium name="The Broad Institute Genomics Platform"/>
            <consortium name="The Broad Institute Genome Sequencing Center for Infectious Disease"/>
            <person name="Wu L."/>
            <person name="Ma J."/>
        </authorList>
    </citation>
    <scope>NUCLEOTIDE SEQUENCE [LARGE SCALE GENOMIC DNA]</scope>
    <source>
        <strain evidence="6 7">JCM 14942</strain>
    </source>
</reference>
<gene>
    <name evidence="6" type="ORF">GCM10009788_53980</name>
</gene>
<dbReference type="InterPro" id="IPR008201">
    <property type="entry name" value="HepT-like"/>
</dbReference>
<name>A0ABN2BPK0_9ACTN</name>
<evidence type="ECO:0000256" key="3">
    <source>
        <dbReference type="ARBA" id="ARBA00022722"/>
    </source>
</evidence>
<evidence type="ECO:0000313" key="6">
    <source>
        <dbReference type="EMBL" id="GAA1544715.1"/>
    </source>
</evidence>
<organism evidence="6 7">
    <name type="scientific">Nocardioides humi</name>
    <dbReference type="NCBI Taxonomy" id="449461"/>
    <lineage>
        <taxon>Bacteria</taxon>
        <taxon>Bacillati</taxon>
        <taxon>Actinomycetota</taxon>
        <taxon>Actinomycetes</taxon>
        <taxon>Propionibacteriales</taxon>
        <taxon>Nocardioidaceae</taxon>
        <taxon>Nocardioides</taxon>
    </lineage>
</organism>
<keyword evidence="2" id="KW-1277">Toxin-antitoxin system</keyword>
<dbReference type="RefSeq" id="WP_219996176.1">
    <property type="nucleotide sequence ID" value="NZ_BAAAOR010000040.1"/>
</dbReference>
<keyword evidence="7" id="KW-1185">Reference proteome</keyword>
<dbReference type="EMBL" id="BAAAOR010000040">
    <property type="protein sequence ID" value="GAA1544715.1"/>
    <property type="molecule type" value="Genomic_DNA"/>
</dbReference>
<comment type="caution">
    <text evidence="6">The sequence shown here is derived from an EMBL/GenBank/DDBJ whole genome shotgun (WGS) entry which is preliminary data.</text>
</comment>
<protein>
    <submittedName>
        <fullName evidence="6">DUF86 domain-containing protein</fullName>
    </submittedName>
</protein>
<evidence type="ECO:0000256" key="1">
    <source>
        <dbReference type="ARBA" id="ARBA00022553"/>
    </source>
</evidence>
<evidence type="ECO:0000256" key="4">
    <source>
        <dbReference type="ARBA" id="ARBA00022741"/>
    </source>
</evidence>
<keyword evidence="1" id="KW-0597">Phosphoprotein</keyword>